<accession>A0A9D4R4H9</accession>
<keyword evidence="2" id="KW-1185">Reference proteome</keyword>
<dbReference type="AlphaFoldDB" id="A0A9D4R4H9"/>
<gene>
    <name evidence="1" type="ORF">DPMN_096471</name>
</gene>
<dbReference type="EMBL" id="JAIWYP010000003">
    <property type="protein sequence ID" value="KAH3853933.1"/>
    <property type="molecule type" value="Genomic_DNA"/>
</dbReference>
<proteinExistence type="predicted"/>
<name>A0A9D4R4H9_DREPO</name>
<organism evidence="1 2">
    <name type="scientific">Dreissena polymorpha</name>
    <name type="common">Zebra mussel</name>
    <name type="synonym">Mytilus polymorpha</name>
    <dbReference type="NCBI Taxonomy" id="45954"/>
    <lineage>
        <taxon>Eukaryota</taxon>
        <taxon>Metazoa</taxon>
        <taxon>Spiralia</taxon>
        <taxon>Lophotrochozoa</taxon>
        <taxon>Mollusca</taxon>
        <taxon>Bivalvia</taxon>
        <taxon>Autobranchia</taxon>
        <taxon>Heteroconchia</taxon>
        <taxon>Euheterodonta</taxon>
        <taxon>Imparidentia</taxon>
        <taxon>Neoheterodontei</taxon>
        <taxon>Myida</taxon>
        <taxon>Dreissenoidea</taxon>
        <taxon>Dreissenidae</taxon>
        <taxon>Dreissena</taxon>
    </lineage>
</organism>
<protein>
    <submittedName>
        <fullName evidence="1">Uncharacterized protein</fullName>
    </submittedName>
</protein>
<sequence length="214" mass="24172">MKGPIYNATPIEEPALPFQSARTEEPVIPSQSATIKPDVGTVLPVTPVLEEQNRTMQEEPTLHQRAFHLLTWCCMPLVPPARRNWDRQPTVKFQVPSFSMDWPPKDWCLMSPAKQLAVAQHMANMLDSVAGIPVTEPDQIMDKYNVLILPGSIPQPRSTSERRLRIANCVLLLNMVKGRTTNILILQMLEQTFRHRVTSTDDLLTVIQGMDVVL</sequence>
<evidence type="ECO:0000313" key="1">
    <source>
        <dbReference type="EMBL" id="KAH3853933.1"/>
    </source>
</evidence>
<comment type="caution">
    <text evidence="1">The sequence shown here is derived from an EMBL/GenBank/DDBJ whole genome shotgun (WGS) entry which is preliminary data.</text>
</comment>
<evidence type="ECO:0000313" key="2">
    <source>
        <dbReference type="Proteomes" id="UP000828390"/>
    </source>
</evidence>
<reference evidence="1" key="1">
    <citation type="journal article" date="2019" name="bioRxiv">
        <title>The Genome of the Zebra Mussel, Dreissena polymorpha: A Resource for Invasive Species Research.</title>
        <authorList>
            <person name="McCartney M.A."/>
            <person name="Auch B."/>
            <person name="Kono T."/>
            <person name="Mallez S."/>
            <person name="Zhang Y."/>
            <person name="Obille A."/>
            <person name="Becker A."/>
            <person name="Abrahante J.E."/>
            <person name="Garbe J."/>
            <person name="Badalamenti J.P."/>
            <person name="Herman A."/>
            <person name="Mangelson H."/>
            <person name="Liachko I."/>
            <person name="Sullivan S."/>
            <person name="Sone E.D."/>
            <person name="Koren S."/>
            <person name="Silverstein K.A.T."/>
            <person name="Beckman K.B."/>
            <person name="Gohl D.M."/>
        </authorList>
    </citation>
    <scope>NUCLEOTIDE SEQUENCE</scope>
    <source>
        <strain evidence="1">Duluth1</strain>
        <tissue evidence="1">Whole animal</tissue>
    </source>
</reference>
<dbReference type="Proteomes" id="UP000828390">
    <property type="component" value="Unassembled WGS sequence"/>
</dbReference>
<reference evidence="1" key="2">
    <citation type="submission" date="2020-11" db="EMBL/GenBank/DDBJ databases">
        <authorList>
            <person name="McCartney M.A."/>
            <person name="Auch B."/>
            <person name="Kono T."/>
            <person name="Mallez S."/>
            <person name="Becker A."/>
            <person name="Gohl D.M."/>
            <person name="Silverstein K.A.T."/>
            <person name="Koren S."/>
            <person name="Bechman K.B."/>
            <person name="Herman A."/>
            <person name="Abrahante J.E."/>
            <person name="Garbe J."/>
        </authorList>
    </citation>
    <scope>NUCLEOTIDE SEQUENCE</scope>
    <source>
        <strain evidence="1">Duluth1</strain>
        <tissue evidence="1">Whole animal</tissue>
    </source>
</reference>